<dbReference type="GO" id="GO:0006886">
    <property type="term" value="P:intracellular protein transport"/>
    <property type="evidence" value="ECO:0007669"/>
    <property type="project" value="InterPro"/>
</dbReference>
<name>A0AAE0F762_9CHLO</name>
<dbReference type="GO" id="GO:0000139">
    <property type="term" value="C:Golgi membrane"/>
    <property type="evidence" value="ECO:0007669"/>
    <property type="project" value="TreeGrafter"/>
</dbReference>
<dbReference type="GO" id="GO:0005829">
    <property type="term" value="C:cytosol"/>
    <property type="evidence" value="ECO:0007669"/>
    <property type="project" value="TreeGrafter"/>
</dbReference>
<dbReference type="GO" id="GO:0042147">
    <property type="term" value="P:retrograde transport, endosome to Golgi"/>
    <property type="evidence" value="ECO:0007669"/>
    <property type="project" value="TreeGrafter"/>
</dbReference>
<dbReference type="GO" id="GO:0034066">
    <property type="term" value="C:Ric1-Rgp1 guanyl-nucleotide exchange factor complex"/>
    <property type="evidence" value="ECO:0007669"/>
    <property type="project" value="InterPro"/>
</dbReference>
<accession>A0AAE0F762</accession>
<dbReference type="AlphaFoldDB" id="A0AAE0F762"/>
<dbReference type="Proteomes" id="UP001190700">
    <property type="component" value="Unassembled WGS sequence"/>
</dbReference>
<evidence type="ECO:0000313" key="2">
    <source>
        <dbReference type="Proteomes" id="UP001190700"/>
    </source>
</evidence>
<keyword evidence="2" id="KW-1185">Reference proteome</keyword>
<proteinExistence type="predicted"/>
<sequence>MYFSYGWPKVLNVLEEDHQNVVHTTFVEVGSAWYLVVVTTTALQVWSGGKHRVLLGQLCREDVSLDVEGVNVGALVQSGTGRIAVLTSNYYLLFFEITATSQSLTSGTEISAVELQLVNIVPGEALHLVEGATASSSTQVAGNSELILVGHSNGQLTQCSWDGKRKFQGDPCGNMAAAFAPRTVSKNSAGAVERRSLDSAGSGSGYVAAGDAPGASAVVDMALAAGMQMLVVVLRSGLCALLRPASVVEALNSPDSAGPMSPKSIKRRADAPFVQQLVCERWLGLSADVSSADLAPASGLLALGTHSGAVELYSLNGAYRPPSPTLPLSPSLASSPNVE</sequence>
<reference evidence="1 2" key="1">
    <citation type="journal article" date="2015" name="Genome Biol. Evol.">
        <title>Comparative Genomics of a Bacterivorous Green Alga Reveals Evolutionary Causalities and Consequences of Phago-Mixotrophic Mode of Nutrition.</title>
        <authorList>
            <person name="Burns J.A."/>
            <person name="Paasch A."/>
            <person name="Narechania A."/>
            <person name="Kim E."/>
        </authorList>
    </citation>
    <scope>NUCLEOTIDE SEQUENCE [LARGE SCALE GENOMIC DNA]</scope>
    <source>
        <strain evidence="1 2">PLY_AMNH</strain>
    </source>
</reference>
<dbReference type="PANTHER" id="PTHR22746:SF10">
    <property type="entry name" value="GUANINE NUCLEOTIDE EXCHANGE FACTOR SUBUNIT RIC1"/>
    <property type="match status" value="1"/>
</dbReference>
<comment type="caution">
    <text evidence="1">The sequence shown here is derived from an EMBL/GenBank/DDBJ whole genome shotgun (WGS) entry which is preliminary data.</text>
</comment>
<protein>
    <submittedName>
        <fullName evidence="1">Uncharacterized protein</fullName>
    </submittedName>
</protein>
<evidence type="ECO:0000313" key="1">
    <source>
        <dbReference type="EMBL" id="KAK3254541.1"/>
    </source>
</evidence>
<organism evidence="1 2">
    <name type="scientific">Cymbomonas tetramitiformis</name>
    <dbReference type="NCBI Taxonomy" id="36881"/>
    <lineage>
        <taxon>Eukaryota</taxon>
        <taxon>Viridiplantae</taxon>
        <taxon>Chlorophyta</taxon>
        <taxon>Pyramimonadophyceae</taxon>
        <taxon>Pyramimonadales</taxon>
        <taxon>Pyramimonadaceae</taxon>
        <taxon>Cymbomonas</taxon>
    </lineage>
</organism>
<dbReference type="EMBL" id="LGRX02023455">
    <property type="protein sequence ID" value="KAK3254541.1"/>
    <property type="molecule type" value="Genomic_DNA"/>
</dbReference>
<dbReference type="InterPro" id="IPR040096">
    <property type="entry name" value="Ric1"/>
</dbReference>
<dbReference type="PANTHER" id="PTHR22746">
    <property type="entry name" value="RAB6A-GEF COMPLEX PARTNER PROTEIN 1"/>
    <property type="match status" value="1"/>
</dbReference>
<gene>
    <name evidence="1" type="ORF">CYMTET_36246</name>
</gene>